<dbReference type="Pfam" id="PF13489">
    <property type="entry name" value="Methyltransf_23"/>
    <property type="match status" value="1"/>
</dbReference>
<dbReference type="GO" id="GO:0008168">
    <property type="term" value="F:methyltransferase activity"/>
    <property type="evidence" value="ECO:0007669"/>
    <property type="project" value="UniProtKB-KW"/>
</dbReference>
<name>A0A1K1PJV4_SELRU</name>
<dbReference type="Gene3D" id="3.40.50.150">
    <property type="entry name" value="Vaccinia Virus protein VP39"/>
    <property type="match status" value="1"/>
</dbReference>
<dbReference type="Proteomes" id="UP000182958">
    <property type="component" value="Unassembled WGS sequence"/>
</dbReference>
<accession>A0A1K1PJV4</accession>
<keyword evidence="1" id="KW-0489">Methyltransferase</keyword>
<organism evidence="1 2">
    <name type="scientific">Selenomonas ruminantium</name>
    <dbReference type="NCBI Taxonomy" id="971"/>
    <lineage>
        <taxon>Bacteria</taxon>
        <taxon>Bacillati</taxon>
        <taxon>Bacillota</taxon>
        <taxon>Negativicutes</taxon>
        <taxon>Selenomonadales</taxon>
        <taxon>Selenomonadaceae</taxon>
        <taxon>Selenomonas</taxon>
    </lineage>
</organism>
<protein>
    <submittedName>
        <fullName evidence="1">2-polyprenyl-3-methyl-5-hydroxy-6-metoxy-1,4-benzoquinol methylase</fullName>
    </submittedName>
</protein>
<evidence type="ECO:0000313" key="1">
    <source>
        <dbReference type="EMBL" id="SFW47715.1"/>
    </source>
</evidence>
<sequence>MRDIKDYTEKYQEEPFEDTMVAIRKKTVIEQCRKYPHANILEIGCGVKPFFLDFPDFENMVIVEPGESFVKMARKFVREGGANASNISVIQGFLEDCVDEIKVWGLEFDFIILSSVLHELDNPQKMLQSIKKLCSYKTVVHINVPNANSLHRILAKEAGLIKDVHEQSAQMQKMQRRRTYDSILLEEEVTAAGFKVLDIGSYFIKPFTHKQMQDCLDRGIISETVLLGLERLIKYMPEYGAGIYVNITL</sequence>
<reference evidence="2" key="1">
    <citation type="submission" date="2016-11" db="EMBL/GenBank/DDBJ databases">
        <authorList>
            <person name="Varghese N."/>
            <person name="Submissions S."/>
        </authorList>
    </citation>
    <scope>NUCLEOTIDE SEQUENCE [LARGE SCALE GENOMIC DNA]</scope>
    <source>
        <strain evidence="2">C3</strain>
    </source>
</reference>
<proteinExistence type="predicted"/>
<dbReference type="SUPFAM" id="SSF53335">
    <property type="entry name" value="S-adenosyl-L-methionine-dependent methyltransferases"/>
    <property type="match status" value="1"/>
</dbReference>
<dbReference type="CDD" id="cd02440">
    <property type="entry name" value="AdoMet_MTases"/>
    <property type="match status" value="1"/>
</dbReference>
<keyword evidence="1" id="KW-0808">Transferase</keyword>
<evidence type="ECO:0000313" key="2">
    <source>
        <dbReference type="Proteomes" id="UP000182958"/>
    </source>
</evidence>
<keyword evidence="2" id="KW-1185">Reference proteome</keyword>
<dbReference type="EMBL" id="FPJA01000008">
    <property type="protein sequence ID" value="SFW47715.1"/>
    <property type="molecule type" value="Genomic_DNA"/>
</dbReference>
<gene>
    <name evidence="1" type="ORF">SAMN02910323_2037</name>
</gene>
<dbReference type="InterPro" id="IPR029063">
    <property type="entry name" value="SAM-dependent_MTases_sf"/>
</dbReference>
<dbReference type="AlphaFoldDB" id="A0A1K1PJV4"/>
<dbReference type="GO" id="GO:0032259">
    <property type="term" value="P:methylation"/>
    <property type="evidence" value="ECO:0007669"/>
    <property type="project" value="UniProtKB-KW"/>
</dbReference>
<dbReference type="RefSeq" id="WP_177241793.1">
    <property type="nucleotide sequence ID" value="NZ_FPJA01000008.1"/>
</dbReference>